<dbReference type="InParanoid" id="T1HUD5"/>
<dbReference type="VEuPathDB" id="VectorBase:RPRC007655"/>
<proteinExistence type="predicted"/>
<accession>T1HUD5</accession>
<evidence type="ECO:0000313" key="1">
    <source>
        <dbReference type="EnsemblMetazoa" id="RPRC007655-PA"/>
    </source>
</evidence>
<dbReference type="EnsemblMetazoa" id="RPRC007655-RA">
    <property type="protein sequence ID" value="RPRC007655-PA"/>
    <property type="gene ID" value="RPRC007655"/>
</dbReference>
<dbReference type="STRING" id="13249.T1HUD5"/>
<keyword evidence="2" id="KW-1185">Reference proteome</keyword>
<dbReference type="InterPro" id="IPR001763">
    <property type="entry name" value="Rhodanese-like_dom"/>
</dbReference>
<name>T1HUD5_RHOPR</name>
<evidence type="ECO:0000313" key="2">
    <source>
        <dbReference type="Proteomes" id="UP000015103"/>
    </source>
</evidence>
<organism evidence="1 2">
    <name type="scientific">Rhodnius prolixus</name>
    <name type="common">Triatomid bug</name>
    <dbReference type="NCBI Taxonomy" id="13249"/>
    <lineage>
        <taxon>Eukaryota</taxon>
        <taxon>Metazoa</taxon>
        <taxon>Ecdysozoa</taxon>
        <taxon>Arthropoda</taxon>
        <taxon>Hexapoda</taxon>
        <taxon>Insecta</taxon>
        <taxon>Pterygota</taxon>
        <taxon>Neoptera</taxon>
        <taxon>Paraneoptera</taxon>
        <taxon>Hemiptera</taxon>
        <taxon>Heteroptera</taxon>
        <taxon>Panheteroptera</taxon>
        <taxon>Cimicomorpha</taxon>
        <taxon>Reduviidae</taxon>
        <taxon>Triatominae</taxon>
        <taxon>Rhodnius</taxon>
    </lineage>
</organism>
<dbReference type="PROSITE" id="PS50206">
    <property type="entry name" value="RHODANESE_3"/>
    <property type="match status" value="1"/>
</dbReference>
<dbReference type="PANTHER" id="PTHR44086:SF10">
    <property type="entry name" value="THIOSULFATE SULFURTRANSFERASE_RHODANESE-LIKE DOMAIN-CONTAINING PROTEIN 3"/>
    <property type="match status" value="1"/>
</dbReference>
<dbReference type="HOGENOM" id="CLU_1830231_0_0_1"/>
<dbReference type="InterPro" id="IPR036873">
    <property type="entry name" value="Rhodanese-like_dom_sf"/>
</dbReference>
<reference evidence="1" key="1">
    <citation type="submission" date="2015-05" db="UniProtKB">
        <authorList>
            <consortium name="EnsemblMetazoa"/>
        </authorList>
    </citation>
    <scope>IDENTIFICATION</scope>
</reference>
<sequence length="141" mass="15693">MSTSLFLKNLRSLNVICTRNLLFIKHYNVSHKAVYARTVVPNITCVAPLLKRNMAQANITNIGFEELKNHQKLGTLIIDVREPEEIAETGVLPDGINVPLGEICAALSKAPHDFETKYGRKMPEKGDDIVFSCRSGKRSAQ</sequence>
<dbReference type="Gene3D" id="3.40.250.10">
    <property type="entry name" value="Rhodanese-like domain"/>
    <property type="match status" value="1"/>
</dbReference>
<dbReference type="Pfam" id="PF00581">
    <property type="entry name" value="Rhodanese"/>
    <property type="match status" value="1"/>
</dbReference>
<dbReference type="eggNOG" id="KOG1530">
    <property type="taxonomic scope" value="Eukaryota"/>
</dbReference>
<dbReference type="Proteomes" id="UP000015103">
    <property type="component" value="Unassembled WGS sequence"/>
</dbReference>
<dbReference type="PANTHER" id="PTHR44086">
    <property type="entry name" value="THIOSULFATE SULFURTRANSFERASE RDL2, MITOCHONDRIAL-RELATED"/>
    <property type="match status" value="1"/>
</dbReference>
<dbReference type="AlphaFoldDB" id="T1HUD5"/>
<protein>
    <submittedName>
        <fullName evidence="1">Rhodanese domain-containing protein</fullName>
    </submittedName>
</protein>
<dbReference type="FunCoup" id="T1HUD5">
    <property type="interactions" value="116"/>
</dbReference>
<dbReference type="EMBL" id="ACPB03012491">
    <property type="status" value="NOT_ANNOTATED_CDS"/>
    <property type="molecule type" value="Genomic_DNA"/>
</dbReference>
<dbReference type="SUPFAM" id="SSF52821">
    <property type="entry name" value="Rhodanese/Cell cycle control phosphatase"/>
    <property type="match status" value="1"/>
</dbReference>